<dbReference type="HOGENOM" id="CLU_437262_0_0_7"/>
<dbReference type="InterPro" id="IPR001610">
    <property type="entry name" value="PAC"/>
</dbReference>
<dbReference type="InterPro" id="IPR003018">
    <property type="entry name" value="GAF"/>
</dbReference>
<protein>
    <recommendedName>
        <fullName evidence="2">histidine kinase</fullName>
        <ecNumber evidence="2">2.7.13.3</ecNumber>
    </recommendedName>
</protein>
<keyword evidence="4" id="KW-0808">Transferase</keyword>
<dbReference type="PROSITE" id="PS50112">
    <property type="entry name" value="PAS"/>
    <property type="match status" value="1"/>
</dbReference>
<dbReference type="SUPFAM" id="SSF55874">
    <property type="entry name" value="ATPase domain of HSP90 chaperone/DNA topoisomerase II/histidine kinase"/>
    <property type="match status" value="1"/>
</dbReference>
<evidence type="ECO:0000259" key="12">
    <source>
        <dbReference type="PROSITE" id="PS50113"/>
    </source>
</evidence>
<evidence type="ECO:0000256" key="5">
    <source>
        <dbReference type="ARBA" id="ARBA00022741"/>
    </source>
</evidence>
<dbReference type="GO" id="GO:0000155">
    <property type="term" value="F:phosphorelay sensor kinase activity"/>
    <property type="evidence" value="ECO:0007669"/>
    <property type="project" value="InterPro"/>
</dbReference>
<feature type="domain" description="PAC" evidence="12">
    <location>
        <begin position="353"/>
        <end position="404"/>
    </location>
</feature>
<evidence type="ECO:0000259" key="10">
    <source>
        <dbReference type="PROSITE" id="PS50109"/>
    </source>
</evidence>
<dbReference type="InterPro" id="IPR036097">
    <property type="entry name" value="HisK_dim/P_sf"/>
</dbReference>
<comment type="catalytic activity">
    <reaction evidence="1">
        <text>ATP + protein L-histidine = ADP + protein N-phospho-L-histidine.</text>
        <dbReference type="EC" id="2.7.13.3"/>
    </reaction>
</comment>
<keyword evidence="14" id="KW-1185">Reference proteome</keyword>
<dbReference type="STRING" id="880072.Desac_1957"/>
<dbReference type="SMART" id="SM00065">
    <property type="entry name" value="GAF"/>
    <property type="match status" value="1"/>
</dbReference>
<dbReference type="Gene3D" id="1.10.287.130">
    <property type="match status" value="1"/>
</dbReference>
<dbReference type="SMART" id="SM00091">
    <property type="entry name" value="PAS"/>
    <property type="match status" value="1"/>
</dbReference>
<dbReference type="Pfam" id="PF13185">
    <property type="entry name" value="GAF_2"/>
    <property type="match status" value="1"/>
</dbReference>
<keyword evidence="9" id="KW-0472">Membrane</keyword>
<dbReference type="Gene3D" id="3.30.450.40">
    <property type="match status" value="1"/>
</dbReference>
<dbReference type="CDD" id="cd00082">
    <property type="entry name" value="HisKA"/>
    <property type="match status" value="1"/>
</dbReference>
<dbReference type="InterPro" id="IPR035965">
    <property type="entry name" value="PAS-like_dom_sf"/>
</dbReference>
<dbReference type="SMART" id="SM00388">
    <property type="entry name" value="HisKA"/>
    <property type="match status" value="1"/>
</dbReference>
<dbReference type="SUPFAM" id="SSF55781">
    <property type="entry name" value="GAF domain-like"/>
    <property type="match status" value="1"/>
</dbReference>
<dbReference type="PROSITE" id="PS50109">
    <property type="entry name" value="HIS_KIN"/>
    <property type="match status" value="1"/>
</dbReference>
<dbReference type="InterPro" id="IPR013767">
    <property type="entry name" value="PAS_fold"/>
</dbReference>
<dbReference type="SUPFAM" id="SSF55785">
    <property type="entry name" value="PYP-like sensor domain (PAS domain)"/>
    <property type="match status" value="1"/>
</dbReference>
<feature type="domain" description="PAS" evidence="11">
    <location>
        <begin position="277"/>
        <end position="329"/>
    </location>
</feature>
<feature type="domain" description="Histidine kinase" evidence="10">
    <location>
        <begin position="417"/>
        <end position="625"/>
    </location>
</feature>
<dbReference type="RefSeq" id="WP_013706899.1">
    <property type="nucleotide sequence ID" value="NC_015388.1"/>
</dbReference>
<evidence type="ECO:0000259" key="11">
    <source>
        <dbReference type="PROSITE" id="PS50112"/>
    </source>
</evidence>
<evidence type="ECO:0000256" key="2">
    <source>
        <dbReference type="ARBA" id="ARBA00012438"/>
    </source>
</evidence>
<dbReference type="SMART" id="SM00086">
    <property type="entry name" value="PAC"/>
    <property type="match status" value="1"/>
</dbReference>
<dbReference type="OrthoDB" id="9784397at2"/>
<evidence type="ECO:0000313" key="14">
    <source>
        <dbReference type="Proteomes" id="UP000000483"/>
    </source>
</evidence>
<dbReference type="Pfam" id="PF00989">
    <property type="entry name" value="PAS"/>
    <property type="match status" value="1"/>
</dbReference>
<dbReference type="eggNOG" id="COG4191">
    <property type="taxonomic scope" value="Bacteria"/>
</dbReference>
<dbReference type="NCBIfam" id="TIGR00229">
    <property type="entry name" value="sensory_box"/>
    <property type="match status" value="1"/>
</dbReference>
<dbReference type="SUPFAM" id="SSF47384">
    <property type="entry name" value="Homodimeric domain of signal transducing histidine kinase"/>
    <property type="match status" value="1"/>
</dbReference>
<dbReference type="InterPro" id="IPR003594">
    <property type="entry name" value="HATPase_dom"/>
</dbReference>
<dbReference type="EC" id="2.7.13.3" evidence="2"/>
<evidence type="ECO:0000256" key="6">
    <source>
        <dbReference type="ARBA" id="ARBA00022777"/>
    </source>
</evidence>
<dbReference type="PROSITE" id="PS50113">
    <property type="entry name" value="PAC"/>
    <property type="match status" value="1"/>
</dbReference>
<keyword evidence="5" id="KW-0547">Nucleotide-binding</keyword>
<dbReference type="KEGG" id="dao:Desac_1957"/>
<dbReference type="PANTHER" id="PTHR43065">
    <property type="entry name" value="SENSOR HISTIDINE KINASE"/>
    <property type="match status" value="1"/>
</dbReference>
<dbReference type="InterPro" id="IPR036890">
    <property type="entry name" value="HATPase_C_sf"/>
</dbReference>
<keyword evidence="9" id="KW-0812">Transmembrane</keyword>
<feature type="transmembrane region" description="Helical" evidence="9">
    <location>
        <begin position="70"/>
        <end position="90"/>
    </location>
</feature>
<evidence type="ECO:0000256" key="9">
    <source>
        <dbReference type="SAM" id="Phobius"/>
    </source>
</evidence>
<dbReference type="GO" id="GO:0006355">
    <property type="term" value="P:regulation of DNA-templated transcription"/>
    <property type="evidence" value="ECO:0007669"/>
    <property type="project" value="InterPro"/>
</dbReference>
<evidence type="ECO:0000256" key="1">
    <source>
        <dbReference type="ARBA" id="ARBA00000085"/>
    </source>
</evidence>
<dbReference type="AlphaFoldDB" id="F2ND66"/>
<dbReference type="PRINTS" id="PR00344">
    <property type="entry name" value="BCTRLSENSOR"/>
</dbReference>
<dbReference type="InterPro" id="IPR029016">
    <property type="entry name" value="GAF-like_dom_sf"/>
</dbReference>
<name>F2ND66_DESAR</name>
<accession>F2ND66</accession>
<dbReference type="CDD" id="cd00130">
    <property type="entry name" value="PAS"/>
    <property type="match status" value="1"/>
</dbReference>
<dbReference type="Proteomes" id="UP000000483">
    <property type="component" value="Chromosome"/>
</dbReference>
<reference evidence="13 14" key="1">
    <citation type="journal article" date="2011" name="Stand. Genomic Sci.">
        <title>Complete genome sequence of the acetate-degrading sulfate reducer Desulfobacca acetoxidans type strain (ASRB2).</title>
        <authorList>
            <person name="Goker M."/>
            <person name="Teshima H."/>
            <person name="Lapidus A."/>
            <person name="Nolan M."/>
            <person name="Lucas S."/>
            <person name="Hammon N."/>
            <person name="Deshpande S."/>
            <person name="Cheng J.F."/>
            <person name="Tapia R."/>
            <person name="Han C."/>
            <person name="Goodwin L."/>
            <person name="Pitluck S."/>
            <person name="Huntemann M."/>
            <person name="Liolios K."/>
            <person name="Ivanova N."/>
            <person name="Pagani I."/>
            <person name="Mavromatis K."/>
            <person name="Ovchinikova G."/>
            <person name="Pati A."/>
            <person name="Chen A."/>
            <person name="Palaniappan K."/>
            <person name="Land M."/>
            <person name="Hauser L."/>
            <person name="Brambilla E.M."/>
            <person name="Rohde M."/>
            <person name="Spring S."/>
            <person name="Detter J.C."/>
            <person name="Woyke T."/>
            <person name="Bristow J."/>
            <person name="Eisen J.A."/>
            <person name="Markowitz V."/>
            <person name="Hugenholtz P."/>
            <person name="Kyrpides N.C."/>
            <person name="Klenk H.P."/>
        </authorList>
    </citation>
    <scope>NUCLEOTIDE SEQUENCE [LARGE SCALE GENOMIC DNA]</scope>
    <source>
        <strain evidence="14">ATCC 700848 / DSM 11109 / ASRB2</strain>
    </source>
</reference>
<dbReference type="InterPro" id="IPR000700">
    <property type="entry name" value="PAS-assoc_C"/>
</dbReference>
<reference evidence="14" key="2">
    <citation type="submission" date="2011-03" db="EMBL/GenBank/DDBJ databases">
        <title>The complete genome of Desulfobacca acetoxidans DSM 11109.</title>
        <authorList>
            <consortium name="US DOE Joint Genome Institute (JGI-PGF)"/>
            <person name="Lucas S."/>
            <person name="Copeland A."/>
            <person name="Lapidus A."/>
            <person name="Bruce D."/>
            <person name="Goodwin L."/>
            <person name="Pitluck S."/>
            <person name="Peters L."/>
            <person name="Kyrpides N."/>
            <person name="Mavromatis K."/>
            <person name="Ivanova N."/>
            <person name="Ovchinnikova G."/>
            <person name="Teshima H."/>
            <person name="Detter J.C."/>
            <person name="Han C."/>
            <person name="Land M."/>
            <person name="Hauser L."/>
            <person name="Markowitz V."/>
            <person name="Cheng J.-F."/>
            <person name="Hugenholtz P."/>
            <person name="Woyke T."/>
            <person name="Wu D."/>
            <person name="Spring S."/>
            <person name="Schueler E."/>
            <person name="Brambilla E."/>
            <person name="Klenk H.-P."/>
            <person name="Eisen J.A."/>
        </authorList>
    </citation>
    <scope>NUCLEOTIDE SEQUENCE [LARGE SCALE GENOMIC DNA]</scope>
    <source>
        <strain evidence="14">ATCC 700848 / DSM 11109 / ASRB2</strain>
    </source>
</reference>
<keyword evidence="3" id="KW-0597">Phosphoprotein</keyword>
<dbReference type="InterPro" id="IPR003661">
    <property type="entry name" value="HisK_dim/P_dom"/>
</dbReference>
<evidence type="ECO:0000256" key="3">
    <source>
        <dbReference type="ARBA" id="ARBA00022553"/>
    </source>
</evidence>
<evidence type="ECO:0000256" key="7">
    <source>
        <dbReference type="ARBA" id="ARBA00022840"/>
    </source>
</evidence>
<organism evidence="13 14">
    <name type="scientific">Desulfobacca acetoxidans (strain ATCC 700848 / DSM 11109 / ASRB2)</name>
    <dbReference type="NCBI Taxonomy" id="880072"/>
    <lineage>
        <taxon>Bacteria</taxon>
        <taxon>Pseudomonadati</taxon>
        <taxon>Thermodesulfobacteriota</taxon>
        <taxon>Desulfobaccia</taxon>
        <taxon>Desulfobaccales</taxon>
        <taxon>Desulfobaccaceae</taxon>
        <taxon>Desulfobacca</taxon>
    </lineage>
</organism>
<dbReference type="SMART" id="SM00387">
    <property type="entry name" value="HATPase_c"/>
    <property type="match status" value="1"/>
</dbReference>
<dbReference type="Gene3D" id="3.30.450.20">
    <property type="entry name" value="PAS domain"/>
    <property type="match status" value="1"/>
</dbReference>
<feature type="transmembrane region" description="Helical" evidence="9">
    <location>
        <begin position="31"/>
        <end position="50"/>
    </location>
</feature>
<dbReference type="InterPro" id="IPR004358">
    <property type="entry name" value="Sig_transdc_His_kin-like_C"/>
</dbReference>
<proteinExistence type="predicted"/>
<dbReference type="InterPro" id="IPR005467">
    <property type="entry name" value="His_kinase_dom"/>
</dbReference>
<dbReference type="InterPro" id="IPR000014">
    <property type="entry name" value="PAS"/>
</dbReference>
<keyword evidence="9" id="KW-1133">Transmembrane helix</keyword>
<dbReference type="Pfam" id="PF02518">
    <property type="entry name" value="HATPase_c"/>
    <property type="match status" value="1"/>
</dbReference>
<dbReference type="EMBL" id="CP002629">
    <property type="protein sequence ID" value="AEB09790.1"/>
    <property type="molecule type" value="Genomic_DNA"/>
</dbReference>
<keyword evidence="6 13" id="KW-0418">Kinase</keyword>
<keyword evidence="7" id="KW-0067">ATP-binding</keyword>
<keyword evidence="8" id="KW-0902">Two-component regulatory system</keyword>
<dbReference type="PANTHER" id="PTHR43065:SF10">
    <property type="entry name" value="PEROXIDE STRESS-ACTIVATED HISTIDINE KINASE MAK3"/>
    <property type="match status" value="1"/>
</dbReference>
<evidence type="ECO:0000256" key="8">
    <source>
        <dbReference type="ARBA" id="ARBA00023012"/>
    </source>
</evidence>
<evidence type="ECO:0000256" key="4">
    <source>
        <dbReference type="ARBA" id="ARBA00022679"/>
    </source>
</evidence>
<dbReference type="eggNOG" id="COG2203">
    <property type="taxonomic scope" value="Bacteria"/>
</dbReference>
<sequence length="625" mass="70165">MDIEILLIASILFQLLAAVLALRLIRITGRARAWIIIAGALFLMIIRRVISLYELLTSGYLHPIDISAEFVALVVSALFLLGISCIYPLFRTLQSSQEALRLNESRLAAVWELNQMTSAALQEVTDFALEAGVKLTRSQVGFVGMVDENEANLRILSWSRQVMDQCSVHSRPLLYPIATAGLWGEAVRRRRPLIVNDYEQSQEIKKGYPAGHISINRLLLVPVLDSGRVAALAAVGNKPEPYNEQDQRQLTLLLQGMWWHIQRQRSTQAMAHEIERMHQFQTKLIQTSNDGIIASDRQGNILIFNSGAETILGHRKEEVVGVIKVQELYSSGVARKILKELLSPRYGGRKRLVNYETVVLNKQGELIPVELSATLITDDHQVAAIVGFFRDLRERRLLQEKLLQNERLAILGRMAAHISHEIKNPLMVIGGFARQVRENLDGSPEKNLEKLQIIIDEIRRLEDFLLEVGRYGKFSEPHLVVGDLNVLIQEVCRFLDPILEEKRVRLKLDLDPKLPTFAFDPEHLRQVFLNLAKNSLEAMEHSGTLTFASRTVPGHILVEISDTGVGIPPEALAKIFQPFFSTKPRGSGLGLAISQQIMAAHQGEIQIASEPGRGTRVTLSFQVSF</sequence>
<dbReference type="GO" id="GO:0005524">
    <property type="term" value="F:ATP binding"/>
    <property type="evidence" value="ECO:0007669"/>
    <property type="project" value="UniProtKB-KW"/>
</dbReference>
<evidence type="ECO:0000313" key="13">
    <source>
        <dbReference type="EMBL" id="AEB09790.1"/>
    </source>
</evidence>
<dbReference type="Pfam" id="PF00512">
    <property type="entry name" value="HisKA"/>
    <property type="match status" value="1"/>
</dbReference>
<dbReference type="Gene3D" id="3.30.565.10">
    <property type="entry name" value="Histidine kinase-like ATPase, C-terminal domain"/>
    <property type="match status" value="1"/>
</dbReference>
<gene>
    <name evidence="13" type="ordered locus">Desac_1957</name>
</gene>